<sequence length="233" mass="25728">TGALVNPSFEWGLWGWTVGKDGPSEVVVTEDDTVAHTGNISIRMVGEVPERDRTLLGQWYLPAQEGALYRASVWVKTEDLAGGQPVIDLTFYDAQRKYIAPGMYVGRGEIGTHAWQQISLQERAPEGARLMTFRAGYSRSSGTLWFDDAELVQVDPPPVLREQAEWQFSLEGDPASGVFVLRAMADGREDVVLCNSTGEKAELPGVESAAPVMLVRSREGKQFAREEVVLRDE</sequence>
<organism evidence="1">
    <name type="scientific">marine sediment metagenome</name>
    <dbReference type="NCBI Taxonomy" id="412755"/>
    <lineage>
        <taxon>unclassified sequences</taxon>
        <taxon>metagenomes</taxon>
        <taxon>ecological metagenomes</taxon>
    </lineage>
</organism>
<dbReference type="InterPro" id="IPR008979">
    <property type="entry name" value="Galactose-bd-like_sf"/>
</dbReference>
<dbReference type="EMBL" id="BARS01011200">
    <property type="protein sequence ID" value="GAF99439.1"/>
    <property type="molecule type" value="Genomic_DNA"/>
</dbReference>
<reference evidence="1" key="1">
    <citation type="journal article" date="2014" name="Front. Microbiol.">
        <title>High frequency of phylogenetically diverse reductive dehalogenase-homologous genes in deep subseafloor sedimentary metagenomes.</title>
        <authorList>
            <person name="Kawai M."/>
            <person name="Futagami T."/>
            <person name="Toyoda A."/>
            <person name="Takaki Y."/>
            <person name="Nishi S."/>
            <person name="Hori S."/>
            <person name="Arai W."/>
            <person name="Tsubouchi T."/>
            <person name="Morono Y."/>
            <person name="Uchiyama I."/>
            <person name="Ito T."/>
            <person name="Fujiyama A."/>
            <person name="Inagaki F."/>
            <person name="Takami H."/>
        </authorList>
    </citation>
    <scope>NUCLEOTIDE SEQUENCE</scope>
    <source>
        <strain evidence="1">Expedition CK06-06</strain>
    </source>
</reference>
<evidence type="ECO:0000313" key="1">
    <source>
        <dbReference type="EMBL" id="GAF99439.1"/>
    </source>
</evidence>
<gene>
    <name evidence="1" type="ORF">S01H1_20463</name>
</gene>
<proteinExistence type="predicted"/>
<accession>X0U1N6</accession>
<feature type="non-terminal residue" evidence="1">
    <location>
        <position position="1"/>
    </location>
</feature>
<comment type="caution">
    <text evidence="1">The sequence shown here is derived from an EMBL/GenBank/DDBJ whole genome shotgun (WGS) entry which is preliminary data.</text>
</comment>
<protein>
    <recommendedName>
        <fullName evidence="2">CBM-cenC domain-containing protein</fullName>
    </recommendedName>
</protein>
<evidence type="ECO:0008006" key="2">
    <source>
        <dbReference type="Google" id="ProtNLM"/>
    </source>
</evidence>
<dbReference type="Gene3D" id="2.60.120.260">
    <property type="entry name" value="Galactose-binding domain-like"/>
    <property type="match status" value="1"/>
</dbReference>
<name>X0U1N6_9ZZZZ</name>
<dbReference type="AlphaFoldDB" id="X0U1N6"/>
<dbReference type="SUPFAM" id="SSF49785">
    <property type="entry name" value="Galactose-binding domain-like"/>
    <property type="match status" value="1"/>
</dbReference>